<dbReference type="SMART" id="SM01231">
    <property type="entry name" value="H-kinase_dim"/>
    <property type="match status" value="1"/>
</dbReference>
<evidence type="ECO:0000259" key="13">
    <source>
        <dbReference type="PROSITE" id="PS50109"/>
    </source>
</evidence>
<dbReference type="PROSITE" id="PS50851">
    <property type="entry name" value="CHEW"/>
    <property type="match status" value="1"/>
</dbReference>
<dbReference type="SMART" id="SM00073">
    <property type="entry name" value="HPT"/>
    <property type="match status" value="1"/>
</dbReference>
<dbReference type="EC" id="2.7.13.3" evidence="2"/>
<sequence length="742" mass="81352">MAENEARFLERLMATFLVEADEHLQAMVAALLELERDSDSGRRQALVEELFREAHSLKGAARSVSRHDLERLCSRMETRLAELKHGQAELSPEVFEACYQDLTVLESILHPVLVPASSAAATPGTVSAPLPEPPLAKPATSVGPPNPAATAAPADETVRVSTSKLNTLLNQAEELLSLKFSAAHLLEELAELNRELSDWKKERNKTVRELRALRRAWGRRQDGLDETRLAQLHRLLDVVDGDELRLRLLEERVLRLRNSREQERRALTGMVDGLLDDMKQASMLPLSSLLALLPKLVRDQAKDSGKEVELTLTGGSLEIDRRILEQLKDPLIHLLRNAVDHGIEAPRLRQQQGKPERGSIEVAASPRDGNQIELTIRDDGAGIRLDSVRQSARRMGLLGPDDAGTESMLLNLVFESGLSTSPILTDISGRGLGLAIVREKVEKLGGSVRVEAGEEGGSCFRILLPTTLATFRGMLVRAGEQQFVLPSTSVERAVRVDRQSILTVENRETITLEGSVLGVVWLVDILEMPRKESTSAVSPYLQAVVLGAGQRRIAFIVDEIVDDREVLVKGLGPQLQRVRNVAGATVLGAGRVVPILNVGDLLKSAVRYVPVTAAPTATVRAERKSVLVAEDSITSRSLLKNILESAGYATTTAVDGIDALTLLRTSAFDLLVSDVEMPRMDGFDLISRIRQEPKLRELPVILVTALDSREDRERGIDVGANAYIVKGGFDQSNLLDAIRRLI</sequence>
<evidence type="ECO:0000256" key="5">
    <source>
        <dbReference type="ARBA" id="ARBA00022679"/>
    </source>
</evidence>
<dbReference type="InterPro" id="IPR005467">
    <property type="entry name" value="His_kinase_dom"/>
</dbReference>
<keyword evidence="11" id="KW-0175">Coiled coil</keyword>
<evidence type="ECO:0000256" key="11">
    <source>
        <dbReference type="SAM" id="Coils"/>
    </source>
</evidence>
<evidence type="ECO:0000256" key="1">
    <source>
        <dbReference type="ARBA" id="ARBA00000085"/>
    </source>
</evidence>
<feature type="coiled-coil region" evidence="11">
    <location>
        <begin position="175"/>
        <end position="216"/>
    </location>
</feature>
<evidence type="ECO:0000256" key="2">
    <source>
        <dbReference type="ARBA" id="ARBA00012438"/>
    </source>
</evidence>
<protein>
    <recommendedName>
        <fullName evidence="3">Chemotaxis protein CheA</fullName>
        <ecNumber evidence="2">2.7.13.3</ecNumber>
    </recommendedName>
</protein>
<organism evidence="17 18">
    <name type="scientific">Chitinimonas arctica</name>
    <dbReference type="NCBI Taxonomy" id="2594795"/>
    <lineage>
        <taxon>Bacteria</taxon>
        <taxon>Pseudomonadati</taxon>
        <taxon>Pseudomonadota</taxon>
        <taxon>Betaproteobacteria</taxon>
        <taxon>Neisseriales</taxon>
        <taxon>Chitinibacteraceae</taxon>
        <taxon>Chitinimonas</taxon>
    </lineage>
</organism>
<evidence type="ECO:0000259" key="15">
    <source>
        <dbReference type="PROSITE" id="PS50851"/>
    </source>
</evidence>
<keyword evidence="18" id="KW-1185">Reference proteome</keyword>
<dbReference type="OrthoDB" id="9803176at2"/>
<dbReference type="InterPro" id="IPR011006">
    <property type="entry name" value="CheY-like_superfamily"/>
</dbReference>
<evidence type="ECO:0000256" key="10">
    <source>
        <dbReference type="PROSITE-ProRule" id="PRU00169"/>
    </source>
</evidence>
<dbReference type="InterPro" id="IPR008207">
    <property type="entry name" value="Sig_transdc_His_kin_Hpt_dom"/>
</dbReference>
<dbReference type="SUPFAM" id="SSF55874">
    <property type="entry name" value="ATPase domain of HSP90 chaperone/DNA topoisomerase II/histidine kinase"/>
    <property type="match status" value="1"/>
</dbReference>
<keyword evidence="4 10" id="KW-0597">Phosphoprotein</keyword>
<evidence type="ECO:0000256" key="8">
    <source>
        <dbReference type="ARBA" id="ARBA00035100"/>
    </source>
</evidence>
<evidence type="ECO:0000259" key="14">
    <source>
        <dbReference type="PROSITE" id="PS50110"/>
    </source>
</evidence>
<dbReference type="Pfam" id="PF01584">
    <property type="entry name" value="CheW"/>
    <property type="match status" value="1"/>
</dbReference>
<dbReference type="Gene3D" id="3.30.565.10">
    <property type="entry name" value="Histidine kinase-like ATPase, C-terminal domain"/>
    <property type="match status" value="1"/>
</dbReference>
<evidence type="ECO:0000256" key="6">
    <source>
        <dbReference type="ARBA" id="ARBA00022777"/>
    </source>
</evidence>
<name>A0A516SEJ5_9NEIS</name>
<feature type="modified residue" description="4-aspartylphosphate" evidence="10">
    <location>
        <position position="674"/>
    </location>
</feature>
<feature type="domain" description="HPt" evidence="16">
    <location>
        <begin position="5"/>
        <end position="112"/>
    </location>
</feature>
<dbReference type="CDD" id="cd00088">
    <property type="entry name" value="HPT"/>
    <property type="match status" value="1"/>
</dbReference>
<dbReference type="InterPro" id="IPR036061">
    <property type="entry name" value="CheW-like_dom_sf"/>
</dbReference>
<dbReference type="Pfam" id="PF01627">
    <property type="entry name" value="Hpt"/>
    <property type="match status" value="1"/>
</dbReference>
<dbReference type="SUPFAM" id="SSF52172">
    <property type="entry name" value="CheY-like"/>
    <property type="match status" value="1"/>
</dbReference>
<dbReference type="Proteomes" id="UP000317550">
    <property type="component" value="Chromosome"/>
</dbReference>
<feature type="domain" description="Response regulatory" evidence="14">
    <location>
        <begin position="625"/>
        <end position="741"/>
    </location>
</feature>
<dbReference type="SUPFAM" id="SSF47226">
    <property type="entry name" value="Histidine-containing phosphotransfer domain, HPT domain"/>
    <property type="match status" value="1"/>
</dbReference>
<feature type="modified residue" description="Phosphohistidine" evidence="9">
    <location>
        <position position="55"/>
    </location>
</feature>
<dbReference type="InterPro" id="IPR003594">
    <property type="entry name" value="HATPase_dom"/>
</dbReference>
<comment type="function">
    <text evidence="8">Involved in the transmission of sensory signals from the chemoreceptors to the flagellar motors. CheA is autophosphorylated; it can transfer its phosphate group to either CheB or CheY.</text>
</comment>
<evidence type="ECO:0000256" key="4">
    <source>
        <dbReference type="ARBA" id="ARBA00022553"/>
    </source>
</evidence>
<dbReference type="Gene3D" id="3.40.50.2300">
    <property type="match status" value="1"/>
</dbReference>
<evidence type="ECO:0000313" key="18">
    <source>
        <dbReference type="Proteomes" id="UP000317550"/>
    </source>
</evidence>
<dbReference type="InterPro" id="IPR004358">
    <property type="entry name" value="Sig_transdc_His_kin-like_C"/>
</dbReference>
<dbReference type="SUPFAM" id="SSF50341">
    <property type="entry name" value="CheW-like"/>
    <property type="match status" value="1"/>
</dbReference>
<dbReference type="GO" id="GO:0005737">
    <property type="term" value="C:cytoplasm"/>
    <property type="evidence" value="ECO:0007669"/>
    <property type="project" value="InterPro"/>
</dbReference>
<dbReference type="PROSITE" id="PS50109">
    <property type="entry name" value="HIS_KIN"/>
    <property type="match status" value="1"/>
</dbReference>
<dbReference type="Gene3D" id="1.20.120.160">
    <property type="entry name" value="HPT domain"/>
    <property type="match status" value="1"/>
</dbReference>
<dbReference type="EMBL" id="CP041730">
    <property type="protein sequence ID" value="QDQ26571.1"/>
    <property type="molecule type" value="Genomic_DNA"/>
</dbReference>
<dbReference type="InterPro" id="IPR001789">
    <property type="entry name" value="Sig_transdc_resp-reg_receiver"/>
</dbReference>
<dbReference type="Pfam" id="PF02518">
    <property type="entry name" value="HATPase_c"/>
    <property type="match status" value="1"/>
</dbReference>
<dbReference type="InterPro" id="IPR051315">
    <property type="entry name" value="Bact_Chemotaxis_CheA"/>
</dbReference>
<dbReference type="GO" id="GO:0000155">
    <property type="term" value="F:phosphorelay sensor kinase activity"/>
    <property type="evidence" value="ECO:0007669"/>
    <property type="project" value="InterPro"/>
</dbReference>
<dbReference type="SMART" id="SM00448">
    <property type="entry name" value="REC"/>
    <property type="match status" value="1"/>
</dbReference>
<dbReference type="SMART" id="SM00260">
    <property type="entry name" value="CheW"/>
    <property type="match status" value="1"/>
</dbReference>
<dbReference type="Pfam" id="PF00072">
    <property type="entry name" value="Response_reg"/>
    <property type="match status" value="1"/>
</dbReference>
<dbReference type="FunFam" id="3.30.565.10:FF:000016">
    <property type="entry name" value="Chemotaxis protein CheA, putative"/>
    <property type="match status" value="1"/>
</dbReference>
<dbReference type="PROSITE" id="PS50894">
    <property type="entry name" value="HPT"/>
    <property type="match status" value="1"/>
</dbReference>
<feature type="domain" description="CheW-like" evidence="15">
    <location>
        <begin position="470"/>
        <end position="607"/>
    </location>
</feature>
<evidence type="ECO:0000313" key="17">
    <source>
        <dbReference type="EMBL" id="QDQ26571.1"/>
    </source>
</evidence>
<keyword evidence="7" id="KW-0902">Two-component regulatory system</keyword>
<dbReference type="PRINTS" id="PR00344">
    <property type="entry name" value="BCTRLSENSOR"/>
</dbReference>
<evidence type="ECO:0000256" key="7">
    <source>
        <dbReference type="ARBA" id="ARBA00023012"/>
    </source>
</evidence>
<dbReference type="GO" id="GO:0006935">
    <property type="term" value="P:chemotaxis"/>
    <property type="evidence" value="ECO:0007669"/>
    <property type="project" value="InterPro"/>
</dbReference>
<feature type="region of interest" description="Disordered" evidence="12">
    <location>
        <begin position="121"/>
        <end position="153"/>
    </location>
</feature>
<accession>A0A516SEJ5</accession>
<comment type="catalytic activity">
    <reaction evidence="1">
        <text>ATP + protein L-histidine = ADP + protein N-phospho-L-histidine.</text>
        <dbReference type="EC" id="2.7.13.3"/>
    </reaction>
</comment>
<dbReference type="PROSITE" id="PS50110">
    <property type="entry name" value="RESPONSE_REGULATORY"/>
    <property type="match status" value="1"/>
</dbReference>
<dbReference type="InterPro" id="IPR002545">
    <property type="entry name" value="CheW-lke_dom"/>
</dbReference>
<keyword evidence="6" id="KW-0418">Kinase</keyword>
<dbReference type="Gene3D" id="2.30.30.40">
    <property type="entry name" value="SH3 Domains"/>
    <property type="match status" value="1"/>
</dbReference>
<dbReference type="RefSeq" id="WP_144277965.1">
    <property type="nucleotide sequence ID" value="NZ_CP041730.1"/>
</dbReference>
<feature type="domain" description="Histidine kinase" evidence="13">
    <location>
        <begin position="230"/>
        <end position="468"/>
    </location>
</feature>
<evidence type="ECO:0000256" key="12">
    <source>
        <dbReference type="SAM" id="MobiDB-lite"/>
    </source>
</evidence>
<evidence type="ECO:0000256" key="3">
    <source>
        <dbReference type="ARBA" id="ARBA00021495"/>
    </source>
</evidence>
<reference evidence="18" key="1">
    <citation type="submission" date="2019-07" db="EMBL/GenBank/DDBJ databases">
        <title>Chitinimonas sp. nov., isolated from Ny-Alesund, arctica soil.</title>
        <authorList>
            <person name="Xu Q."/>
            <person name="Peng F."/>
        </authorList>
    </citation>
    <scope>NUCLEOTIDE SEQUENCE [LARGE SCALE GENOMIC DNA]</scope>
    <source>
        <strain evidence="18">R3-44</strain>
    </source>
</reference>
<proteinExistence type="predicted"/>
<dbReference type="InterPro" id="IPR036890">
    <property type="entry name" value="HATPase_C_sf"/>
</dbReference>
<dbReference type="KEGG" id="cari:FNU76_09410"/>
<dbReference type="InterPro" id="IPR004105">
    <property type="entry name" value="CheA-like_dim"/>
</dbReference>
<dbReference type="SMART" id="SM00387">
    <property type="entry name" value="HATPase_c"/>
    <property type="match status" value="1"/>
</dbReference>
<evidence type="ECO:0000256" key="9">
    <source>
        <dbReference type="PROSITE-ProRule" id="PRU00110"/>
    </source>
</evidence>
<dbReference type="PANTHER" id="PTHR43395">
    <property type="entry name" value="SENSOR HISTIDINE KINASE CHEA"/>
    <property type="match status" value="1"/>
</dbReference>
<dbReference type="AlphaFoldDB" id="A0A516SEJ5"/>
<dbReference type="PANTHER" id="PTHR43395:SF1">
    <property type="entry name" value="CHEMOTAXIS PROTEIN CHEA"/>
    <property type="match status" value="1"/>
</dbReference>
<gene>
    <name evidence="17" type="ORF">FNU76_09410</name>
</gene>
<keyword evidence="5" id="KW-0808">Transferase</keyword>
<evidence type="ECO:0000259" key="16">
    <source>
        <dbReference type="PROSITE" id="PS50894"/>
    </source>
</evidence>
<dbReference type="InterPro" id="IPR036641">
    <property type="entry name" value="HPT_dom_sf"/>
</dbReference>